<feature type="transmembrane region" description="Helical" evidence="2">
    <location>
        <begin position="893"/>
        <end position="917"/>
    </location>
</feature>
<evidence type="ECO:0000313" key="3">
    <source>
        <dbReference type="EMBL" id="KAA6409010.1"/>
    </source>
</evidence>
<comment type="caution">
    <text evidence="3">The sequence shown here is derived from an EMBL/GenBank/DDBJ whole genome shotgun (WGS) entry which is preliminary data.</text>
</comment>
<protein>
    <recommendedName>
        <fullName evidence="5">DUF3492 domain-containing protein</fullName>
    </recommendedName>
</protein>
<keyword evidence="2" id="KW-0472">Membrane</keyword>
<feature type="transmembrane region" description="Helical" evidence="2">
    <location>
        <begin position="1188"/>
        <end position="1207"/>
    </location>
</feature>
<reference evidence="3 4" key="1">
    <citation type="submission" date="2019-09" db="EMBL/GenBank/DDBJ databases">
        <title>The hologenome of the rock-dwelling lichen Lasallia pustulata.</title>
        <authorList>
            <person name="Greshake Tzovaras B."/>
            <person name="Segers F."/>
            <person name="Bicker A."/>
            <person name="Dal Grande F."/>
            <person name="Otte J."/>
            <person name="Hankeln T."/>
            <person name="Schmitt I."/>
            <person name="Ebersberger I."/>
        </authorList>
    </citation>
    <scope>NUCLEOTIDE SEQUENCE [LARGE SCALE GENOMIC DNA]</scope>
    <source>
        <strain evidence="3">A1-1</strain>
    </source>
</reference>
<evidence type="ECO:0008006" key="5">
    <source>
        <dbReference type="Google" id="ProtNLM"/>
    </source>
</evidence>
<dbReference type="OrthoDB" id="2582433at2759"/>
<gene>
    <name evidence="3" type="ORF">FRX48_07354</name>
</gene>
<dbReference type="Pfam" id="PF13692">
    <property type="entry name" value="Glyco_trans_1_4"/>
    <property type="match status" value="1"/>
</dbReference>
<accession>A0A5M8PJC8</accession>
<dbReference type="Gene3D" id="3.40.50.2000">
    <property type="entry name" value="Glycogen Phosphorylase B"/>
    <property type="match status" value="1"/>
</dbReference>
<evidence type="ECO:0000313" key="4">
    <source>
        <dbReference type="Proteomes" id="UP000324767"/>
    </source>
</evidence>
<dbReference type="PANTHER" id="PTHR12526:SF630">
    <property type="entry name" value="GLYCOSYLTRANSFERASE"/>
    <property type="match status" value="1"/>
</dbReference>
<keyword evidence="2" id="KW-0812">Transmembrane</keyword>
<evidence type="ECO:0000256" key="2">
    <source>
        <dbReference type="SAM" id="Phobius"/>
    </source>
</evidence>
<dbReference type="PANTHER" id="PTHR12526">
    <property type="entry name" value="GLYCOSYLTRANSFERASE"/>
    <property type="match status" value="1"/>
</dbReference>
<name>A0A5M8PJC8_9LECA</name>
<dbReference type="EMBL" id="VXIT01000012">
    <property type="protein sequence ID" value="KAA6409010.1"/>
    <property type="molecule type" value="Genomic_DNA"/>
</dbReference>
<dbReference type="SUPFAM" id="SSF53756">
    <property type="entry name" value="UDP-Glycosyltransferase/glycogen phosphorylase"/>
    <property type="match status" value="1"/>
</dbReference>
<feature type="transmembrane region" description="Helical" evidence="2">
    <location>
        <begin position="1284"/>
        <end position="1303"/>
    </location>
</feature>
<organism evidence="3 4">
    <name type="scientific">Lasallia pustulata</name>
    <dbReference type="NCBI Taxonomy" id="136370"/>
    <lineage>
        <taxon>Eukaryota</taxon>
        <taxon>Fungi</taxon>
        <taxon>Dikarya</taxon>
        <taxon>Ascomycota</taxon>
        <taxon>Pezizomycotina</taxon>
        <taxon>Lecanoromycetes</taxon>
        <taxon>OSLEUM clade</taxon>
        <taxon>Umbilicariomycetidae</taxon>
        <taxon>Umbilicariales</taxon>
        <taxon>Umbilicariaceae</taxon>
        <taxon>Lasallia</taxon>
    </lineage>
</organism>
<feature type="transmembrane region" description="Helical" evidence="2">
    <location>
        <begin position="1309"/>
        <end position="1327"/>
    </location>
</feature>
<keyword evidence="2" id="KW-1133">Transmembrane helix</keyword>
<feature type="transmembrane region" description="Helical" evidence="2">
    <location>
        <begin position="1019"/>
        <end position="1037"/>
    </location>
</feature>
<sequence>MASFFQPSTLVGISSSARTQATRFAVYTNSTLSRDELFTYWYQYLCLSLGATCLLLPITRWTYQGISYRKWRGRKAQEEKVFVTGDVDSGESSRRRRSSCNPPCLTTSKSFGFYAGPDVGTFLSRNYGLHILDTQRSAVTSIQGEREKPPNSLLAYVSTPHTQGPAGGKLSTVLEELCSLKRLPGFAGLALPATFLPSSPFDELLCLLAESGYAVVLMAHADETALDGIDLRLVAGVVFLNACILRSGKRRDYFQALELREGLGRCDRQRKSRPSFFVGFLDLWDDRPSPAVIRRSHKFAKHHNAVIRIGPALGVSDLDHSQPCGETSLSGFDWLKKQGIIELQSAWLRDAKPVNVGDNPQEQVSQLDLSVLHPIIPDIDVAFQQRVRQPLPERFHSPKERLDTVQPQRYSGKSPPRPDFWESTSHGEPMCARGCYDLREEVLDQQYAAILETQRHLRELDMLCQMEQSDIASICSALEQLLLARNATYPLLKSLMDGLKDGTILVLKGLDSGFTLPDNRVHVWSVSQDQESEEEMVIYLSQKAPDVLSTIIHTFLAHKGIARVRRFEIEWDLFQAPHTDPRVESMLIPRVESELTRSTYAELLWLMEQLHITKTAHPILCQVDRFCEYLLITRSSLVAWNRKNSQDYLEDAISSRQLLATRLKWYEQHGIKALPDLDQLVQLFTAVEKLILEGLYRADQNLLETLSAVLLDVYVGQQKQPYVDMNADLFALMFFCALRKYAFEDVYLETTDRCPLFLQQDDQAGVFAELWVLGSQCEIYFGILPRALGKIIHGLRRDECALFSLPKNAWDGVDVMTAYHKVEYPKVEEGAGSAAACIKINGPTSMRRRFAKFGFLTIFCIPAIIDVLLLTFLGRGLYLTAFMSHLERTMANYALLTALLLTAGVTGWAGSTGGYYLYNHAFDNMNYFLVQRLSGGFVLASIISTCCFVSFGLEYSWYGGFIFVAYMMALSTYLNLLGIMTTMHRDHSPLPSGRGTLYSCMPILLLSPILTSFVNGHDILIYLLVVYVFLFTLLFMYRRLCRSYSSWLDKVVLVREQDIVLWYDESHATDEKAVSEFSNSEDQTSPVTEARAMLMQQIQALRSRRWWRRSRAIPEDPFVKSLAEGYDFAIWLLLKDDSEAKLPEPYTSTWLVQLELVLKNQRQMERGLKEHSPFILYRYSKFDMGQNVGLFLVALLDRWISITMSARDSMVNLYFNVRAHYGIACGLIYFLLCAITLDSLLQRYWGATGRRSDAVLGSVEEADIADMRESSSEKRRWFAAFTELIWRMLFIFGLMTIFLWLFINDQRSIITYFLYIAGYSGVIIFQFNRVFTTDIRKHISVVFAGAFVGYITGIVLNALTATVQFPYIGALCLCGASWISALGTWLLSDFCDDAPLAEPGALEDPTNWKVYSQKLIGYGDARPAVITGQSDDVPRLLGGIGGIKFSHNDGTNISTGIDRTLAKAYQNSAHAVAGALSKGREVLPKTIGQWQAGHSEITMVRQEIFAKLGVGDRFAVGFSEGGCLKIFLGMPALRGQSNDFAISEEGTLVEILAEALIHETCEATLAMSHQKATLAELLIHDAIGCSTRVQTQIDWTDLPGLHKLIRHTNNELVNHLSFGIDANVDWEEAPEDIRKWVLARIREEVFSETKETKRWLYNTSSNAKVKNLCLEQCLYIYEAALKNVASAKPLIADYHHSRNFDLEILPPIAPKRLSLGVILHRAGKAIFRLATKLIQVVAIVSTAGTDTGRELWYLLRGSPLQMPVLWVVLKVWKLCWWIKHAWTYLVLVSNKGHFRKILEFTQRGVSRQLQTFSITVQHYHRPVSGFLVWEQGVLSIQIYRGIHDVPPKTGLPVKAQYSSDLRLHTLTEQTTGNAGGTPASTTSEYLYNPGTPNSRWPISKCVNDGIRSFIVHYDKYGRITQGRCVRNNVEFQFYYVHKRRPKANTNVLKATYICTDSEHPVSYSVFWCTPPTNETRDERDWISSEKIRRLVVTYSHETWDTTFVYNHKQHPVLSTVYISREGRVPLEKPSEYARNDTFGFFRRPELVSFDQEDLLIYHNRKDIRATHSFSSTVSPTATRRIKSLSVTGRNVLALVARPLGTDLSPSPGKTVYRKPATGHLRTMLWQQWNEVETFDAMTSCYVDELLLRAEPSLARYWRLRDAGYFAKAKDYLATNLDEIAAAIEVADDVSQISPLAIKLADLFVMGLAKDANQLTSRLDDCFADTNDRLSVIFTDTGCWPDAPGGVSNCRRDLVNGHSTIRNHVMAESANDYGIPRYQTERNVQSMKTLPLWGLDGKTPFHGLFDNLLQTEVDERIHNTHKRDIEETFIPLMKMWVRGARSIRHTRDDLLTYTNVVLNLQKYFSEKDYNTTWRAKEVLTAWREAWLYDYEDINIPSAHERFDIERPTTKEFSDALELYICYFFIFSVRIPENCPQVFQSTHHGIGSLWGMCLKYRKGVTWGIWDHAIMWRESCLNVSPAQSILPVPVLSMLLAGMKLAAHLAYTHVDVALPCTGVYNPIWEADLGMDQGRRGSIEQFKRKIDPITNGIGNMRSFSPITAIRSENPTAIMLSNVQFIKDVKNAVFAAEVIINDFGFKTYNLWVYGAKDRQPSYALETEDIIVSRGLAQNVKLAGFGSPKEVLKDAWLFMNSSLSEGLPLAIGEAALSGVPIVATEVGATAEVLTDADDPSIRYGEVVPPNDPVALARAQISLLAMLGPWAKYTSDATPPPALPEKFTPHDVEWITQRMHDKTRDRQALGMRLRDVVLRKFHGDRYLREHEQMYWIHKHMAQQRASTQLSEMALAHPRLGQPFAPVLRPVQGEDGGCGEPWQQFPPRKQLPGVSKGKDGRSSGARRASSREDPEVAG</sequence>
<feature type="transmembrane region" description="Helical" evidence="2">
    <location>
        <begin position="853"/>
        <end position="873"/>
    </location>
</feature>
<feature type="compositionally biased region" description="Basic and acidic residues" evidence="1">
    <location>
        <begin position="2856"/>
        <end position="2865"/>
    </location>
</feature>
<evidence type="ECO:0000256" key="1">
    <source>
        <dbReference type="SAM" id="MobiDB-lite"/>
    </source>
</evidence>
<dbReference type="Proteomes" id="UP000324767">
    <property type="component" value="Unassembled WGS sequence"/>
</dbReference>
<feature type="transmembrane region" description="Helical" evidence="2">
    <location>
        <begin position="929"/>
        <end position="951"/>
    </location>
</feature>
<proteinExistence type="predicted"/>
<feature type="region of interest" description="Disordered" evidence="1">
    <location>
        <begin position="2815"/>
        <end position="2865"/>
    </location>
</feature>
<feature type="transmembrane region" description="Helical" evidence="2">
    <location>
        <begin position="1339"/>
        <end position="1359"/>
    </location>
</feature>
<feature type="transmembrane region" description="Helical" evidence="2">
    <location>
        <begin position="957"/>
        <end position="983"/>
    </location>
</feature>
<feature type="region of interest" description="Disordered" evidence="1">
    <location>
        <begin position="396"/>
        <end position="425"/>
    </location>
</feature>
<feature type="transmembrane region" description="Helical" evidence="2">
    <location>
        <begin position="1219"/>
        <end position="1241"/>
    </location>
</feature>